<dbReference type="AlphaFoldDB" id="A0A6H0A0V0"/>
<name>A0A6H0A0V0_LYSSH</name>
<geneLocation type="plasmid" evidence="1">
    <name>pSSII-1</name>
</geneLocation>
<accession>A0A6H0A0V0</accession>
<dbReference type="EMBL" id="MT075580">
    <property type="protein sequence ID" value="QIS31183.1"/>
    <property type="molecule type" value="Genomic_DNA"/>
</dbReference>
<keyword evidence="1" id="KW-0614">Plasmid</keyword>
<proteinExistence type="predicted"/>
<organism evidence="1">
    <name type="scientific">Lysinibacillus sphaericus</name>
    <name type="common">Bacillus sphaericus</name>
    <dbReference type="NCBI Taxonomy" id="1421"/>
    <lineage>
        <taxon>Bacteria</taxon>
        <taxon>Bacillati</taxon>
        <taxon>Bacillota</taxon>
        <taxon>Bacilli</taxon>
        <taxon>Bacillales</taxon>
        <taxon>Bacillaceae</taxon>
        <taxon>Lysinibacillus</taxon>
    </lineage>
</organism>
<reference evidence="1" key="1">
    <citation type="submission" date="2020-02" db="EMBL/GenBank/DDBJ databases">
        <authorList>
            <person name="Hu X."/>
            <person name="Yuan Z."/>
            <person name="Cheng J."/>
            <person name="Geng P."/>
        </authorList>
    </citation>
    <scope>NUCLEOTIDE SEQUENCE</scope>
    <source>
        <strain evidence="1">SSII-1</strain>
        <plasmid evidence="1">pSSII-1</plasmid>
    </source>
</reference>
<dbReference type="RefSeq" id="WP_012291647.1">
    <property type="nucleotide sequence ID" value="NZ_CP014644.1"/>
</dbReference>
<dbReference type="OMA" id="RIRMARD"/>
<sequence length="279" mass="31528">METAPQEIFDLTLAKKTENEKELENAYRRIPDEYHDFIVLLEQKIKITDSRYFLAEEFITMGAYQDEKGIYLKIKKPYMTVDGRIRMARDEHSKKEAKLIISEPQIIQVGNRICMNVTVESEIHGTATGTIEVNINGFGVDKKNPVANAQTSALGRALGFLGYGIIGTAATASLDEATNLYNSLFASPSKEQVDPKKPEIKRVRICGPIEYKNNDLGYVQIQLETEEYVIMQIGKSLFRYENILVTNAVVKVRGWWNGEIFAAAPDQDIILDQNKKIVS</sequence>
<evidence type="ECO:0000313" key="1">
    <source>
        <dbReference type="EMBL" id="QIS31183.1"/>
    </source>
</evidence>
<protein>
    <submittedName>
        <fullName evidence="1">Uncharacterized protein</fullName>
    </submittedName>
</protein>